<accession>A0ABP0G7M7</accession>
<evidence type="ECO:0000256" key="6">
    <source>
        <dbReference type="ARBA" id="ARBA00023136"/>
    </source>
</evidence>
<dbReference type="Pfam" id="PF00057">
    <property type="entry name" value="Ldl_recept_a"/>
    <property type="match status" value="2"/>
</dbReference>
<keyword evidence="2" id="KW-0433">Leucine-rich repeat</keyword>
<evidence type="ECO:0000313" key="12">
    <source>
        <dbReference type="Proteomes" id="UP001642483"/>
    </source>
</evidence>
<organism evidence="11 12">
    <name type="scientific">Clavelina lepadiformis</name>
    <name type="common">Light-bulb sea squirt</name>
    <name type="synonym">Ascidia lepadiformis</name>
    <dbReference type="NCBI Taxonomy" id="159417"/>
    <lineage>
        <taxon>Eukaryota</taxon>
        <taxon>Metazoa</taxon>
        <taxon>Chordata</taxon>
        <taxon>Tunicata</taxon>
        <taxon>Ascidiacea</taxon>
        <taxon>Aplousobranchia</taxon>
        <taxon>Clavelinidae</taxon>
        <taxon>Clavelina</taxon>
    </lineage>
</organism>
<evidence type="ECO:0000256" key="3">
    <source>
        <dbReference type="ARBA" id="ARBA00022692"/>
    </source>
</evidence>
<feature type="transmembrane region" description="Helical" evidence="9">
    <location>
        <begin position="631"/>
        <end position="651"/>
    </location>
</feature>
<feature type="transmembrane region" description="Helical" evidence="9">
    <location>
        <begin position="592"/>
        <end position="610"/>
    </location>
</feature>
<dbReference type="PRINTS" id="PR00261">
    <property type="entry name" value="LDLRECEPTOR"/>
</dbReference>
<dbReference type="PANTHER" id="PTHR24372">
    <property type="entry name" value="GLYCOPROTEIN HORMONE RECEPTOR"/>
    <property type="match status" value="1"/>
</dbReference>
<feature type="transmembrane region" description="Helical" evidence="9">
    <location>
        <begin position="907"/>
        <end position="929"/>
    </location>
</feature>
<evidence type="ECO:0000256" key="9">
    <source>
        <dbReference type="SAM" id="Phobius"/>
    </source>
</evidence>
<reference evidence="11 12" key="1">
    <citation type="submission" date="2024-02" db="EMBL/GenBank/DDBJ databases">
        <authorList>
            <person name="Daric V."/>
            <person name="Darras S."/>
        </authorList>
    </citation>
    <scope>NUCLEOTIDE SEQUENCE [LARGE SCALE GENOMIC DNA]</scope>
</reference>
<evidence type="ECO:0000256" key="5">
    <source>
        <dbReference type="ARBA" id="ARBA00022989"/>
    </source>
</evidence>
<evidence type="ECO:0000259" key="10">
    <source>
        <dbReference type="PROSITE" id="PS50262"/>
    </source>
</evidence>
<feature type="transmembrane region" description="Helical" evidence="9">
    <location>
        <begin position="675"/>
        <end position="697"/>
    </location>
</feature>
<feature type="disulfide bond" evidence="8">
    <location>
        <begin position="119"/>
        <end position="134"/>
    </location>
</feature>
<dbReference type="SUPFAM" id="SSF57424">
    <property type="entry name" value="LDL receptor-like module"/>
    <property type="match status" value="4"/>
</dbReference>
<dbReference type="CDD" id="cd00112">
    <property type="entry name" value="LDLa"/>
    <property type="match status" value="5"/>
</dbReference>
<evidence type="ECO:0000256" key="2">
    <source>
        <dbReference type="ARBA" id="ARBA00022614"/>
    </source>
</evidence>
<proteinExistence type="predicted"/>
<dbReference type="InterPro" id="IPR000276">
    <property type="entry name" value="GPCR_Rhodpsn"/>
</dbReference>
<keyword evidence="3 9" id="KW-0812">Transmembrane</keyword>
<keyword evidence="4" id="KW-0677">Repeat</keyword>
<dbReference type="InterPro" id="IPR017452">
    <property type="entry name" value="GPCR_Rhodpsn_7TM"/>
</dbReference>
<dbReference type="Proteomes" id="UP001642483">
    <property type="component" value="Unassembled WGS sequence"/>
</dbReference>
<feature type="disulfide bond" evidence="8">
    <location>
        <begin position="216"/>
        <end position="231"/>
    </location>
</feature>
<feature type="transmembrane region" description="Helical" evidence="9">
    <location>
        <begin position="718"/>
        <end position="740"/>
    </location>
</feature>
<name>A0ABP0G7M7_CLALP</name>
<comment type="caution">
    <text evidence="8">Lacks conserved residue(s) required for the propagation of feature annotation.</text>
</comment>
<evidence type="ECO:0000256" key="1">
    <source>
        <dbReference type="ARBA" id="ARBA00004370"/>
    </source>
</evidence>
<dbReference type="InterPro" id="IPR036055">
    <property type="entry name" value="LDL_receptor-like_sf"/>
</dbReference>
<dbReference type="PROSITE" id="PS50262">
    <property type="entry name" value="G_PROTEIN_RECEP_F1_2"/>
    <property type="match status" value="1"/>
</dbReference>
<dbReference type="SUPFAM" id="SSF81321">
    <property type="entry name" value="Family A G protein-coupled receptor-like"/>
    <property type="match status" value="1"/>
</dbReference>
<evidence type="ECO:0000256" key="8">
    <source>
        <dbReference type="PROSITE-ProRule" id="PRU00124"/>
    </source>
</evidence>
<dbReference type="Gene3D" id="4.10.400.10">
    <property type="entry name" value="Low-density Lipoprotein Receptor"/>
    <property type="match status" value="5"/>
</dbReference>
<dbReference type="PROSITE" id="PS50068">
    <property type="entry name" value="LDLRA_2"/>
    <property type="match status" value="6"/>
</dbReference>
<dbReference type="Pfam" id="PF00001">
    <property type="entry name" value="7tm_1"/>
    <property type="match status" value="1"/>
</dbReference>
<dbReference type="SMART" id="SM00192">
    <property type="entry name" value="LDLa"/>
    <property type="match status" value="8"/>
</dbReference>
<keyword evidence="5 9" id="KW-1133">Transmembrane helix</keyword>
<feature type="transmembrane region" description="Helical" evidence="9">
    <location>
        <begin position="874"/>
        <end position="895"/>
    </location>
</feature>
<dbReference type="EMBL" id="CAWYQH010000106">
    <property type="protein sequence ID" value="CAK8687830.1"/>
    <property type="molecule type" value="Genomic_DNA"/>
</dbReference>
<keyword evidence="12" id="KW-1185">Reference proteome</keyword>
<sequence length="960" mass="108414">MERVPDTCHYLFQQCEPSEFNCACEDNQFGEPPKCIPQSWVCDGQRDCLNGADEIDCRCDPGEYQCYDGVGVKFYQCINESKVCNNEYDCGNWKDEFVEKCEEGFRCKNGLNIPTSFKCDLFDDCSDNSDEYSCDYVACPQQTCDCYKQGSDSCGDGRKCFDDFQKCDGHANCPDGSDEWDCSCPSSRPLRCTCNKDDNFSCQQNDVACYSHDERCDLISHCRDSSDQMNCSCPEDKFTCSCFRKNFPTCNMEKGCIPMEYVNDGKFDCDGKTDEQFIKSSDNMICGSCIVDVFSDEIISQPGFKCSVKFSTILCVLPQWNLYDDIPQCYDESDLCFSSDGSFHCFKCLDNRLIISSKQVCDGVIDCFDLSDECLCKNPSLPECLDLFSRSSQCSNFKSWEMEAASDILCSGSSCDNLLQDNVTLTTCNNKLGGARALLCDGRPECVDFADECKSCPSPPQFCKDSCSKYFSMGDRYCDGYTDESWEYLRDTNCSKGFDEANCPKQFQCKAGEKVSIDILQRCDGREDCDDGIDEENYPNRYYCTTKVGNLKSIPTSSVVDGKQDCVDGSDEFIPGLFSSARNMIDNLGLKIWLWFVTILTILGNFYVAVSSIKKIREGRKSDASICNSILIINLTVSDCLMGVYLMIILVKDVQFAGKYSEFDYEWRSSSLCSLAGSLCVISSQTSCFLMAILTGYRLFSVLYPFKDPKTSAKMSKLAVIFAWTISVTIALVSNTTRYFKSKVLFLNEFSSSDTVTHDYVTDFTCRVAILTNTSQDLDESSWESVQSFLKNKFPQYAPRGEIGYYGTTSVCMPRFYVNRSDSFWIYFVVMITFNFLSFLFVFFGFSLIAWKMKNRPIRSKTSQKQNAKMNQRIARIILSDFLCWVPICIMAYVSMSGVKLPDGVEIFTAGVLLPINSAFNPILYSPYIEAKATNTWKRTRSSRRQLSISKDATELTTVS</sequence>
<dbReference type="PANTHER" id="PTHR24372:SF77">
    <property type="entry name" value="G-PROTEIN COUPLED RECEPTORS FAMILY 1 PROFILE DOMAIN-CONTAINING PROTEIN"/>
    <property type="match status" value="1"/>
</dbReference>
<evidence type="ECO:0000256" key="7">
    <source>
        <dbReference type="ARBA" id="ARBA00023157"/>
    </source>
</evidence>
<feature type="disulfide bond" evidence="8">
    <location>
        <begin position="167"/>
        <end position="182"/>
    </location>
</feature>
<keyword evidence="6 9" id="KW-0472">Membrane</keyword>
<gene>
    <name evidence="11" type="ORF">CVLEPA_LOCUS19885</name>
</gene>
<feature type="transmembrane region" description="Helical" evidence="9">
    <location>
        <begin position="824"/>
        <end position="853"/>
    </location>
</feature>
<feature type="disulfide bond" evidence="8">
    <location>
        <begin position="107"/>
        <end position="125"/>
    </location>
</feature>
<feature type="domain" description="G-protein coupled receptors family 1 profile" evidence="10">
    <location>
        <begin position="604"/>
        <end position="925"/>
    </location>
</feature>
<protein>
    <recommendedName>
        <fullName evidence="10">G-protein coupled receptors family 1 profile domain-containing protein</fullName>
    </recommendedName>
</protein>
<keyword evidence="7 8" id="KW-1015">Disulfide bond</keyword>
<comment type="subcellular location">
    <subcellularLocation>
        <location evidence="1">Membrane</location>
    </subcellularLocation>
</comment>
<feature type="disulfide bond" evidence="8">
    <location>
        <begin position="42"/>
        <end position="57"/>
    </location>
</feature>
<evidence type="ECO:0000256" key="4">
    <source>
        <dbReference type="ARBA" id="ARBA00022737"/>
    </source>
</evidence>
<comment type="caution">
    <text evidence="11">The sequence shown here is derived from an EMBL/GenBank/DDBJ whole genome shotgun (WGS) entry which is preliminary data.</text>
</comment>
<dbReference type="Gene3D" id="1.20.1070.10">
    <property type="entry name" value="Rhodopsin 7-helix transmembrane proteins"/>
    <property type="match status" value="1"/>
</dbReference>
<evidence type="ECO:0000313" key="11">
    <source>
        <dbReference type="EMBL" id="CAK8687830.1"/>
    </source>
</evidence>
<dbReference type="InterPro" id="IPR002172">
    <property type="entry name" value="LDrepeatLR_classA_rpt"/>
</dbReference>